<dbReference type="GO" id="GO:0009507">
    <property type="term" value="C:chloroplast"/>
    <property type="evidence" value="ECO:0007669"/>
    <property type="project" value="TreeGrafter"/>
</dbReference>
<reference evidence="2 3" key="1">
    <citation type="journal article" date="2023" name="Life. Sci Alliance">
        <title>Evolutionary insights into 3D genome organization and epigenetic landscape of Vigna mungo.</title>
        <authorList>
            <person name="Junaid A."/>
            <person name="Singh B."/>
            <person name="Bhatia S."/>
        </authorList>
    </citation>
    <scope>NUCLEOTIDE SEQUENCE [LARGE SCALE GENOMIC DNA]</scope>
    <source>
        <strain evidence="2">Urdbean</strain>
    </source>
</reference>
<dbReference type="EMBL" id="CP144699">
    <property type="protein sequence ID" value="WVZ19009.1"/>
    <property type="molecule type" value="Genomic_DNA"/>
</dbReference>
<keyword evidence="3" id="KW-1185">Reference proteome</keyword>
<dbReference type="InterPro" id="IPR013216">
    <property type="entry name" value="Methyltransf_11"/>
</dbReference>
<dbReference type="Gene3D" id="3.40.50.150">
    <property type="entry name" value="Vaccinia Virus protein VP39"/>
    <property type="match status" value="1"/>
</dbReference>
<feature type="domain" description="Methyltransferase type 11" evidence="1">
    <location>
        <begin position="81"/>
        <end position="146"/>
    </location>
</feature>
<dbReference type="PANTHER" id="PTHR43591:SF99">
    <property type="entry name" value="OS06G0646000 PROTEIN"/>
    <property type="match status" value="1"/>
</dbReference>
<dbReference type="Pfam" id="PF08241">
    <property type="entry name" value="Methyltransf_11"/>
    <property type="match status" value="1"/>
</dbReference>
<dbReference type="Proteomes" id="UP001374535">
    <property type="component" value="Chromosome 2"/>
</dbReference>
<gene>
    <name evidence="2" type="ORF">V8G54_006331</name>
</gene>
<name>A0AAQ3S7Z8_VIGMU</name>
<evidence type="ECO:0000259" key="1">
    <source>
        <dbReference type="Pfam" id="PF08241"/>
    </source>
</evidence>
<dbReference type="GO" id="GO:0008757">
    <property type="term" value="F:S-adenosylmethionine-dependent methyltransferase activity"/>
    <property type="evidence" value="ECO:0007669"/>
    <property type="project" value="InterPro"/>
</dbReference>
<evidence type="ECO:0000313" key="2">
    <source>
        <dbReference type="EMBL" id="WVZ19009.1"/>
    </source>
</evidence>
<dbReference type="AlphaFoldDB" id="A0AAQ3S7Z8"/>
<dbReference type="SUPFAM" id="SSF53335">
    <property type="entry name" value="S-adenosyl-L-methionine-dependent methyltransferases"/>
    <property type="match status" value="1"/>
</dbReference>
<organism evidence="2 3">
    <name type="scientific">Vigna mungo</name>
    <name type="common">Black gram</name>
    <name type="synonym">Phaseolus mungo</name>
    <dbReference type="NCBI Taxonomy" id="3915"/>
    <lineage>
        <taxon>Eukaryota</taxon>
        <taxon>Viridiplantae</taxon>
        <taxon>Streptophyta</taxon>
        <taxon>Embryophyta</taxon>
        <taxon>Tracheophyta</taxon>
        <taxon>Spermatophyta</taxon>
        <taxon>Magnoliopsida</taxon>
        <taxon>eudicotyledons</taxon>
        <taxon>Gunneridae</taxon>
        <taxon>Pentapetalae</taxon>
        <taxon>rosids</taxon>
        <taxon>fabids</taxon>
        <taxon>Fabales</taxon>
        <taxon>Fabaceae</taxon>
        <taxon>Papilionoideae</taxon>
        <taxon>50 kb inversion clade</taxon>
        <taxon>NPAAA clade</taxon>
        <taxon>indigoferoid/millettioid clade</taxon>
        <taxon>Phaseoleae</taxon>
        <taxon>Vigna</taxon>
    </lineage>
</organism>
<protein>
    <recommendedName>
        <fullName evidence="1">Methyltransferase type 11 domain-containing protein</fullName>
    </recommendedName>
</protein>
<dbReference type="InterPro" id="IPR029063">
    <property type="entry name" value="SAM-dependent_MTases_sf"/>
</dbReference>
<sequence length="256" mass="28774">MTACVFGYYVSKFQRCKKSYTNKDRYLDLTVTAGLKDYTEIQPARTELFRQIGFPGPDGMHSMPFKMAQEYFKSARDGVLVDVSCGSGLFSRKFAKSRTYSGVVALDFSESMLRQCYDFIKKDDTLSTTYSFSLPLKNQMFIVFLFETQMHSIVFHFVVCSNIALVWADVSRLPFSSGSVDAVHAGAALHCWPSPSNAVSAVSLCDEQKNVWVGRTPQGYGYLTEEEIRDLCTSCGLTNYSSKTQQAFIMFTAQKP</sequence>
<dbReference type="PANTHER" id="PTHR43591">
    <property type="entry name" value="METHYLTRANSFERASE"/>
    <property type="match status" value="1"/>
</dbReference>
<evidence type="ECO:0000313" key="3">
    <source>
        <dbReference type="Proteomes" id="UP001374535"/>
    </source>
</evidence>
<accession>A0AAQ3S7Z8</accession>
<proteinExistence type="predicted"/>